<dbReference type="Proteomes" id="UP000014137">
    <property type="component" value="Unassembled WGS sequence"/>
</dbReference>
<organism evidence="2 3">
    <name type="scientific">Amycolatopsis azurea DSM 43854</name>
    <dbReference type="NCBI Taxonomy" id="1238180"/>
    <lineage>
        <taxon>Bacteria</taxon>
        <taxon>Bacillati</taxon>
        <taxon>Actinomycetota</taxon>
        <taxon>Actinomycetes</taxon>
        <taxon>Pseudonocardiales</taxon>
        <taxon>Pseudonocardiaceae</taxon>
        <taxon>Amycolatopsis</taxon>
    </lineage>
</organism>
<evidence type="ECO:0000313" key="2">
    <source>
        <dbReference type="EMBL" id="EMD25293.1"/>
    </source>
</evidence>
<dbReference type="PATRIC" id="fig|1238180.3.peg.4945"/>
<comment type="caution">
    <text evidence="2">The sequence shown here is derived from an EMBL/GenBank/DDBJ whole genome shotgun (WGS) entry which is preliminary data.</text>
</comment>
<gene>
    <name evidence="2" type="ORF">C791_4902</name>
</gene>
<proteinExistence type="predicted"/>
<evidence type="ECO:0000313" key="3">
    <source>
        <dbReference type="Proteomes" id="UP000014137"/>
    </source>
</evidence>
<dbReference type="EMBL" id="ANMG01000049">
    <property type="protein sequence ID" value="EMD25293.1"/>
    <property type="molecule type" value="Genomic_DNA"/>
</dbReference>
<evidence type="ECO:0000256" key="1">
    <source>
        <dbReference type="SAM" id="MobiDB-lite"/>
    </source>
</evidence>
<dbReference type="AlphaFoldDB" id="M2PLB3"/>
<name>M2PLB3_9PSEU</name>
<protein>
    <submittedName>
        <fullName evidence="2">Uncharacterized protein</fullName>
    </submittedName>
</protein>
<sequence length="40" mass="4328">MRRCGCEAAHQGDSDGQRGDSAHAATDQTESGQRILPLWD</sequence>
<reference evidence="2 3" key="1">
    <citation type="submission" date="2012-10" db="EMBL/GenBank/DDBJ databases">
        <title>Genome assembly of Amycolatopsis azurea DSM 43854.</title>
        <authorList>
            <person name="Khatri I."/>
            <person name="Kaur I."/>
            <person name="Subramanian S."/>
            <person name="Mayilraj S."/>
        </authorList>
    </citation>
    <scope>NUCLEOTIDE SEQUENCE [LARGE SCALE GENOMIC DNA]</scope>
    <source>
        <strain evidence="2 3">DSM 43854</strain>
    </source>
</reference>
<feature type="compositionally biased region" description="Basic and acidic residues" evidence="1">
    <location>
        <begin position="10"/>
        <end position="21"/>
    </location>
</feature>
<feature type="region of interest" description="Disordered" evidence="1">
    <location>
        <begin position="1"/>
        <end position="40"/>
    </location>
</feature>
<accession>M2PLB3</accession>